<feature type="signal peptide" evidence="1">
    <location>
        <begin position="1"/>
        <end position="20"/>
    </location>
</feature>
<dbReference type="EMBL" id="JARPUR010000004">
    <property type="protein sequence ID" value="KAK4878677.1"/>
    <property type="molecule type" value="Genomic_DNA"/>
</dbReference>
<dbReference type="PANTHER" id="PTHR10742:SF398">
    <property type="entry name" value="AMINE OXIDASE DOMAIN-CONTAINING PROTEIN-RELATED"/>
    <property type="match status" value="1"/>
</dbReference>
<dbReference type="SUPFAM" id="SSF51905">
    <property type="entry name" value="FAD/NAD(P)-binding domain"/>
    <property type="match status" value="1"/>
</dbReference>
<dbReference type="Proteomes" id="UP001353858">
    <property type="component" value="Unassembled WGS sequence"/>
</dbReference>
<dbReference type="Gene3D" id="3.90.660.10">
    <property type="match status" value="1"/>
</dbReference>
<dbReference type="SUPFAM" id="SSF54373">
    <property type="entry name" value="FAD-linked reductases, C-terminal domain"/>
    <property type="match status" value="1"/>
</dbReference>
<evidence type="ECO:0000313" key="3">
    <source>
        <dbReference type="EMBL" id="KAK4878677.1"/>
    </source>
</evidence>
<comment type="caution">
    <text evidence="3">The sequence shown here is derived from an EMBL/GenBank/DDBJ whole genome shotgun (WGS) entry which is preliminary data.</text>
</comment>
<dbReference type="InterPro" id="IPR050281">
    <property type="entry name" value="Flavin_monoamine_oxidase"/>
</dbReference>
<dbReference type="AlphaFoldDB" id="A0AAN7PXI9"/>
<organism evidence="3 4">
    <name type="scientific">Aquatica leii</name>
    <dbReference type="NCBI Taxonomy" id="1421715"/>
    <lineage>
        <taxon>Eukaryota</taxon>
        <taxon>Metazoa</taxon>
        <taxon>Ecdysozoa</taxon>
        <taxon>Arthropoda</taxon>
        <taxon>Hexapoda</taxon>
        <taxon>Insecta</taxon>
        <taxon>Pterygota</taxon>
        <taxon>Neoptera</taxon>
        <taxon>Endopterygota</taxon>
        <taxon>Coleoptera</taxon>
        <taxon>Polyphaga</taxon>
        <taxon>Elateriformia</taxon>
        <taxon>Elateroidea</taxon>
        <taxon>Lampyridae</taxon>
        <taxon>Luciolinae</taxon>
        <taxon>Aquatica</taxon>
    </lineage>
</organism>
<gene>
    <name evidence="3" type="ORF">RN001_011183</name>
</gene>
<dbReference type="InterPro" id="IPR036188">
    <property type="entry name" value="FAD/NAD-bd_sf"/>
</dbReference>
<evidence type="ECO:0000259" key="2">
    <source>
        <dbReference type="Pfam" id="PF01593"/>
    </source>
</evidence>
<reference evidence="4" key="1">
    <citation type="submission" date="2023-01" db="EMBL/GenBank/DDBJ databases">
        <title>Key to firefly adult light organ development and bioluminescence: homeobox transcription factors regulate luciferase expression and transportation to peroxisome.</title>
        <authorList>
            <person name="Fu X."/>
        </authorList>
    </citation>
    <scope>NUCLEOTIDE SEQUENCE [LARGE SCALE GENOMIC DNA]</scope>
</reference>
<proteinExistence type="predicted"/>
<keyword evidence="4" id="KW-1185">Reference proteome</keyword>
<dbReference type="PANTHER" id="PTHR10742">
    <property type="entry name" value="FLAVIN MONOAMINE OXIDASE"/>
    <property type="match status" value="1"/>
</dbReference>
<evidence type="ECO:0000256" key="1">
    <source>
        <dbReference type="SAM" id="SignalP"/>
    </source>
</evidence>
<keyword evidence="1" id="KW-0732">Signal</keyword>
<sequence length="497" mass="56639">MTNIHLRLLSLLLLTHFANCRNPSVVIVGAGAAGIAAASRLLENGITNVTILEAEDRIGGRIHSVKFDDNYVDLGAEWCHGQENNVVYNLVKNFNLLKPIRETFPNLFHSKANAIDVSFKNELFGIFLNIYNEDRAGSNYSLGEYINKRFNDTVEKLWSSNSSKLNIARDAIELFEKWVLSYEGAFSWYSIAAESDFVESEGNQQLSWMGRGYKTILDVLMKKYPDLENSLPIDDKILLNKEVQQIIWNVSVDDQTKVSVICSDESNFTADHVILTVSLGVLKERYKTLIVPSLPEDKVRAIEDLGFDAVFKVFFRFTNRWWSDTFEGYTFMWSPHDLEKPDMFFEGPVKNEKSWITSILAIFPVPGNNNVLEAWFTGEFVPEIELCSNETLINGFMYLMSRFDVCDFRDLIRPESLIRDTWYSNPHFKGTYSYQTVKSRVGDRSKAFVLSEPLGPHPGNLSLLFAGEATHPTQFSTVHGAIDSGFREADRLLKIYK</sequence>
<evidence type="ECO:0000313" key="4">
    <source>
        <dbReference type="Proteomes" id="UP001353858"/>
    </source>
</evidence>
<dbReference type="GO" id="GO:0046592">
    <property type="term" value="F:polyamine oxidase activity"/>
    <property type="evidence" value="ECO:0007669"/>
    <property type="project" value="TreeGrafter"/>
</dbReference>
<protein>
    <recommendedName>
        <fullName evidence="2">Amine oxidase domain-containing protein</fullName>
    </recommendedName>
</protein>
<feature type="domain" description="Amine oxidase" evidence="2">
    <location>
        <begin position="33"/>
        <end position="493"/>
    </location>
</feature>
<name>A0AAN7PXI9_9COLE</name>
<dbReference type="PRINTS" id="PR00419">
    <property type="entry name" value="ADXRDTASE"/>
</dbReference>
<accession>A0AAN7PXI9</accession>
<dbReference type="Pfam" id="PF01593">
    <property type="entry name" value="Amino_oxidase"/>
    <property type="match status" value="1"/>
</dbReference>
<dbReference type="InterPro" id="IPR002937">
    <property type="entry name" value="Amino_oxidase"/>
</dbReference>
<dbReference type="Gene3D" id="3.50.50.60">
    <property type="entry name" value="FAD/NAD(P)-binding domain"/>
    <property type="match status" value="1"/>
</dbReference>
<feature type="chain" id="PRO_5042957772" description="Amine oxidase domain-containing protein" evidence="1">
    <location>
        <begin position="21"/>
        <end position="497"/>
    </location>
</feature>